<protein>
    <recommendedName>
        <fullName evidence="1">Peptidase C45 hydrolase domain-containing protein</fullName>
    </recommendedName>
</protein>
<gene>
    <name evidence="2" type="ORF">ASPCAL09511</name>
</gene>
<dbReference type="InterPro" id="IPR005079">
    <property type="entry name" value="Peptidase_C45_hydrolase"/>
</dbReference>
<evidence type="ECO:0000313" key="3">
    <source>
        <dbReference type="Proteomes" id="UP000054771"/>
    </source>
</evidence>
<name>A0A0U5GXU3_ASPCI</name>
<accession>A0A0U5GXU3</accession>
<organism evidence="2 3">
    <name type="scientific">Aspergillus calidoustus</name>
    <dbReference type="NCBI Taxonomy" id="454130"/>
    <lineage>
        <taxon>Eukaryota</taxon>
        <taxon>Fungi</taxon>
        <taxon>Dikarya</taxon>
        <taxon>Ascomycota</taxon>
        <taxon>Pezizomycotina</taxon>
        <taxon>Eurotiomycetes</taxon>
        <taxon>Eurotiomycetidae</taxon>
        <taxon>Eurotiales</taxon>
        <taxon>Aspergillaceae</taxon>
        <taxon>Aspergillus</taxon>
        <taxon>Aspergillus subgen. Nidulantes</taxon>
    </lineage>
</organism>
<dbReference type="Pfam" id="PF03417">
    <property type="entry name" value="AAT"/>
    <property type="match status" value="1"/>
</dbReference>
<proteinExistence type="predicted"/>
<evidence type="ECO:0000313" key="2">
    <source>
        <dbReference type="EMBL" id="CEN62882.1"/>
    </source>
</evidence>
<dbReference type="Gene3D" id="1.10.10.2120">
    <property type="match status" value="1"/>
</dbReference>
<dbReference type="Gene3D" id="3.60.60.10">
    <property type="entry name" value="Penicillin V Acylase, Chain A"/>
    <property type="match status" value="1"/>
</dbReference>
<dbReference type="AlphaFoldDB" id="A0A0U5GXU3"/>
<dbReference type="Proteomes" id="UP000054771">
    <property type="component" value="Unassembled WGS sequence"/>
</dbReference>
<dbReference type="NCBIfam" id="NF040521">
    <property type="entry name" value="C45_proenzyme"/>
    <property type="match status" value="1"/>
</dbReference>
<dbReference type="OMA" id="IEFYACL"/>
<keyword evidence="3" id="KW-1185">Reference proteome</keyword>
<dbReference type="PANTHER" id="PTHR34180:SF1">
    <property type="entry name" value="BETA-ALANYL-DOPAMINE_CARCININE HYDROLASE"/>
    <property type="match status" value="1"/>
</dbReference>
<dbReference type="STRING" id="454130.A0A0U5GXU3"/>
<dbReference type="InterPro" id="IPR047801">
    <property type="entry name" value="Peptidase_C45"/>
</dbReference>
<feature type="domain" description="Peptidase C45 hydrolase" evidence="1">
    <location>
        <begin position="106"/>
        <end position="339"/>
    </location>
</feature>
<dbReference type="EMBL" id="CDMC01000007">
    <property type="protein sequence ID" value="CEN62882.1"/>
    <property type="molecule type" value="Genomic_DNA"/>
</dbReference>
<dbReference type="PANTHER" id="PTHR34180">
    <property type="entry name" value="PEPTIDASE C45"/>
    <property type="match status" value="1"/>
</dbReference>
<evidence type="ECO:0000259" key="1">
    <source>
        <dbReference type="Pfam" id="PF03417"/>
    </source>
</evidence>
<dbReference type="OrthoDB" id="189997at2759"/>
<reference evidence="3" key="1">
    <citation type="journal article" date="2016" name="Genome Announc.">
        <title>Draft genome sequences of fungus Aspergillus calidoustus.</title>
        <authorList>
            <person name="Horn F."/>
            <person name="Linde J."/>
            <person name="Mattern D.J."/>
            <person name="Walther G."/>
            <person name="Guthke R."/>
            <person name="Scherlach K."/>
            <person name="Martin K."/>
            <person name="Brakhage A.A."/>
            <person name="Petzke L."/>
            <person name="Valiante V."/>
        </authorList>
    </citation>
    <scope>NUCLEOTIDE SEQUENCE [LARGE SCALE GENOMIC DNA]</scope>
    <source>
        <strain evidence="3">SF006504</strain>
    </source>
</reference>
<dbReference type="InterPro" id="IPR047794">
    <property type="entry name" value="C45_proenzyme-like"/>
</dbReference>
<sequence>MLVVKCSGSPREIGKQHGASAAAQIARCIDFYTGMFVKTSSLGWNDVLALAESFSARIKAVWPEFYEEMEGIAEGSGRSTLDIVALNVRTEIAFGCFSDGCTSLSWQSDEHSFLAQNWDWLPAQKQNLIVLEIHPSQATGGNEKPSIKMITEAGIIGKIGFNSAGVGVCLNAIRAHGMDPSRLPVHLALRMALECTSTAQAVNSLKKYGVASSAHILIADLETSAGCEVTAKTIAVLPMDERGRVIHSNHLLLEHSGVVDTAWLKDSPFRVERMLKLTDDLVESGDGTGKPTWDGIEGLFVDRENAPAAICRSGDIETLFNIVMDLKARRAVVRVGRPDLVEERLELGL</sequence>